<dbReference type="EMBL" id="JAEQND010000002">
    <property type="protein sequence ID" value="MBL0424299.1"/>
    <property type="molecule type" value="Genomic_DNA"/>
</dbReference>
<feature type="transmembrane region" description="Helical" evidence="1">
    <location>
        <begin position="72"/>
        <end position="94"/>
    </location>
</feature>
<gene>
    <name evidence="2" type="ORF">JI746_04180</name>
</gene>
<evidence type="ECO:0000256" key="1">
    <source>
        <dbReference type="SAM" id="Phobius"/>
    </source>
</evidence>
<dbReference type="RefSeq" id="WP_201687534.1">
    <property type="nucleotide sequence ID" value="NZ_JAEQND010000002.1"/>
</dbReference>
<protein>
    <recommendedName>
        <fullName evidence="4">Integral membrane protein</fullName>
    </recommendedName>
</protein>
<feature type="transmembrane region" description="Helical" evidence="1">
    <location>
        <begin position="137"/>
        <end position="160"/>
    </location>
</feature>
<comment type="caution">
    <text evidence="2">The sequence shown here is derived from an EMBL/GenBank/DDBJ whole genome shotgun (WGS) entry which is preliminary data.</text>
</comment>
<keyword evidence="3" id="KW-1185">Reference proteome</keyword>
<keyword evidence="1" id="KW-1133">Transmembrane helix</keyword>
<organism evidence="2 3">
    <name type="scientific">Ramlibacter alkalitolerans</name>
    <dbReference type="NCBI Taxonomy" id="2039631"/>
    <lineage>
        <taxon>Bacteria</taxon>
        <taxon>Pseudomonadati</taxon>
        <taxon>Pseudomonadota</taxon>
        <taxon>Betaproteobacteria</taxon>
        <taxon>Burkholderiales</taxon>
        <taxon>Comamonadaceae</taxon>
        <taxon>Ramlibacter</taxon>
    </lineage>
</organism>
<reference evidence="2 3" key="1">
    <citation type="journal article" date="2017" name="Int. J. Syst. Evol. Microbiol.">
        <title>Ramlibacter alkalitolerans sp. nov., alkali-tolerant bacterium isolated from soil of ginseng.</title>
        <authorList>
            <person name="Lee D.H."/>
            <person name="Cha C.J."/>
        </authorList>
    </citation>
    <scope>NUCLEOTIDE SEQUENCE [LARGE SCALE GENOMIC DNA]</scope>
    <source>
        <strain evidence="2 3">KACC 19305</strain>
    </source>
</reference>
<accession>A0ABS1JJA4</accession>
<keyword evidence="1" id="KW-0812">Transmembrane</keyword>
<feature type="transmembrane region" description="Helical" evidence="1">
    <location>
        <begin position="106"/>
        <end position="125"/>
    </location>
</feature>
<sequence length="225" mass="23808">MVSRVAIEAILLALAWAAVLLVRPWRLLRPHAGQVPLATPFLASLTVLPWLWSWPGLAALPFPLHWSGAPLVVLMIGWPLAIPVVTVAGLSTMLTSGASLAHALELTVWSGVLPATLMLLLGQGVRKALGPHPVAYMLGRAFAVPMVSLACCALGGAVLGNALTGPTGELQLVAILLLAMGEASWSCAVASLLVAYRPQWLATWSDAVYLGRPARPRPARVRPHR</sequence>
<feature type="transmembrane region" description="Helical" evidence="1">
    <location>
        <begin position="172"/>
        <end position="196"/>
    </location>
</feature>
<feature type="transmembrane region" description="Helical" evidence="1">
    <location>
        <begin position="6"/>
        <end position="23"/>
    </location>
</feature>
<name>A0ABS1JJA4_9BURK</name>
<evidence type="ECO:0000313" key="2">
    <source>
        <dbReference type="EMBL" id="MBL0424299.1"/>
    </source>
</evidence>
<dbReference type="Proteomes" id="UP000622707">
    <property type="component" value="Unassembled WGS sequence"/>
</dbReference>
<evidence type="ECO:0008006" key="4">
    <source>
        <dbReference type="Google" id="ProtNLM"/>
    </source>
</evidence>
<proteinExistence type="predicted"/>
<evidence type="ECO:0000313" key="3">
    <source>
        <dbReference type="Proteomes" id="UP000622707"/>
    </source>
</evidence>
<keyword evidence="1" id="KW-0472">Membrane</keyword>